<dbReference type="AlphaFoldDB" id="A0A5C7GLR3"/>
<gene>
    <name evidence="4" type="ORF">FUA22_04815</name>
</gene>
<dbReference type="Proteomes" id="UP000321080">
    <property type="component" value="Unassembled WGS sequence"/>
</dbReference>
<evidence type="ECO:0000313" key="5">
    <source>
        <dbReference type="Proteomes" id="UP000321080"/>
    </source>
</evidence>
<dbReference type="GO" id="GO:0016747">
    <property type="term" value="F:acyltransferase activity, transferring groups other than amino-acyl groups"/>
    <property type="evidence" value="ECO:0007669"/>
    <property type="project" value="InterPro"/>
</dbReference>
<dbReference type="InterPro" id="IPR016181">
    <property type="entry name" value="Acyl_CoA_acyltransferase"/>
</dbReference>
<keyword evidence="1 4" id="KW-0808">Transferase</keyword>
<name>A0A5C7GLR3_9FLAO</name>
<dbReference type="PANTHER" id="PTHR43877:SF2">
    <property type="entry name" value="AMINOALKYLPHOSPHONATE N-ACETYLTRANSFERASE-RELATED"/>
    <property type="match status" value="1"/>
</dbReference>
<accession>A0A5C7GLR3</accession>
<dbReference type="SUPFAM" id="SSF55729">
    <property type="entry name" value="Acyl-CoA N-acyltransferases (Nat)"/>
    <property type="match status" value="1"/>
</dbReference>
<keyword evidence="2" id="KW-0012">Acyltransferase</keyword>
<keyword evidence="5" id="KW-1185">Reference proteome</keyword>
<proteinExistence type="predicted"/>
<dbReference type="PROSITE" id="PS51186">
    <property type="entry name" value="GNAT"/>
    <property type="match status" value="1"/>
</dbReference>
<comment type="caution">
    <text evidence="4">The sequence shown here is derived from an EMBL/GenBank/DDBJ whole genome shotgun (WGS) entry which is preliminary data.</text>
</comment>
<evidence type="ECO:0000256" key="2">
    <source>
        <dbReference type="ARBA" id="ARBA00023315"/>
    </source>
</evidence>
<protein>
    <submittedName>
        <fullName evidence="4">GNAT family N-acetyltransferase</fullName>
    </submittedName>
</protein>
<dbReference type="InterPro" id="IPR000182">
    <property type="entry name" value="GNAT_dom"/>
</dbReference>
<organism evidence="4 5">
    <name type="scientific">Seonamhaeicola maritimus</name>
    <dbReference type="NCBI Taxonomy" id="2591822"/>
    <lineage>
        <taxon>Bacteria</taxon>
        <taxon>Pseudomonadati</taxon>
        <taxon>Bacteroidota</taxon>
        <taxon>Flavobacteriia</taxon>
        <taxon>Flavobacteriales</taxon>
        <taxon>Flavobacteriaceae</taxon>
    </lineage>
</organism>
<dbReference type="Pfam" id="PF00583">
    <property type="entry name" value="Acetyltransf_1"/>
    <property type="match status" value="1"/>
</dbReference>
<dbReference type="RefSeq" id="WP_147766697.1">
    <property type="nucleotide sequence ID" value="NZ_VRKQ01000008.1"/>
</dbReference>
<dbReference type="EMBL" id="VRKQ01000008">
    <property type="protein sequence ID" value="TXG39200.1"/>
    <property type="molecule type" value="Genomic_DNA"/>
</dbReference>
<evidence type="ECO:0000313" key="4">
    <source>
        <dbReference type="EMBL" id="TXG39200.1"/>
    </source>
</evidence>
<dbReference type="Gene3D" id="3.40.630.30">
    <property type="match status" value="1"/>
</dbReference>
<evidence type="ECO:0000256" key="1">
    <source>
        <dbReference type="ARBA" id="ARBA00022679"/>
    </source>
</evidence>
<dbReference type="PANTHER" id="PTHR43877">
    <property type="entry name" value="AMINOALKYLPHOSPHONATE N-ACETYLTRANSFERASE-RELATED-RELATED"/>
    <property type="match status" value="1"/>
</dbReference>
<reference evidence="4 5" key="1">
    <citation type="submission" date="2019-08" db="EMBL/GenBank/DDBJ databases">
        <title>Seonamhaeicola sediminis sp. nov., isolated from marine sediment.</title>
        <authorList>
            <person name="Cao W.R."/>
        </authorList>
    </citation>
    <scope>NUCLEOTIDE SEQUENCE [LARGE SCALE GENOMIC DNA]</scope>
    <source>
        <strain evidence="4 5">1505</strain>
    </source>
</reference>
<evidence type="ECO:0000259" key="3">
    <source>
        <dbReference type="PROSITE" id="PS51186"/>
    </source>
</evidence>
<dbReference type="OrthoDB" id="9803233at2"/>
<sequence>MIRIERTNSSNPDFTKLVELLNAYLEKVDGSDHSFYMQYNGIESLKHVVLAYENNIPVGCGSFKKYSEESTEIKRMYTNPESRGTGIASKILEELENWSKELGFKSCILETGKRQIEAVNFYKKMNYSIVPNFDPYHKMENSLCYKKTIL</sequence>
<dbReference type="InterPro" id="IPR050832">
    <property type="entry name" value="Bact_Acetyltransf"/>
</dbReference>
<feature type="domain" description="N-acetyltransferase" evidence="3">
    <location>
        <begin position="1"/>
        <end position="150"/>
    </location>
</feature>